<dbReference type="Pfam" id="PF00059">
    <property type="entry name" value="Lectin_C"/>
    <property type="match status" value="1"/>
</dbReference>
<feature type="non-terminal residue" evidence="2">
    <location>
        <position position="145"/>
    </location>
</feature>
<dbReference type="CDD" id="cd00037">
    <property type="entry name" value="CLECT"/>
    <property type="match status" value="1"/>
</dbReference>
<dbReference type="EMBL" id="HACG01027044">
    <property type="protein sequence ID" value="CEK73909.1"/>
    <property type="molecule type" value="Transcribed_RNA"/>
</dbReference>
<accession>A0A0B6ZZ18</accession>
<evidence type="ECO:0000313" key="2">
    <source>
        <dbReference type="EMBL" id="CEK73909.1"/>
    </source>
</evidence>
<proteinExistence type="predicted"/>
<protein>
    <recommendedName>
        <fullName evidence="1">C-type lectin domain-containing protein</fullName>
    </recommendedName>
</protein>
<feature type="domain" description="C-type lectin" evidence="1">
    <location>
        <begin position="1"/>
        <end position="118"/>
    </location>
</feature>
<gene>
    <name evidence="2" type="primary">ORF88838</name>
</gene>
<dbReference type="SUPFAM" id="SSF56436">
    <property type="entry name" value="C-type lectin-like"/>
    <property type="match status" value="1"/>
</dbReference>
<organism evidence="2">
    <name type="scientific">Arion vulgaris</name>
    <dbReference type="NCBI Taxonomy" id="1028688"/>
    <lineage>
        <taxon>Eukaryota</taxon>
        <taxon>Metazoa</taxon>
        <taxon>Spiralia</taxon>
        <taxon>Lophotrochozoa</taxon>
        <taxon>Mollusca</taxon>
        <taxon>Gastropoda</taxon>
        <taxon>Heterobranchia</taxon>
        <taxon>Euthyneura</taxon>
        <taxon>Panpulmonata</taxon>
        <taxon>Eupulmonata</taxon>
        <taxon>Stylommatophora</taxon>
        <taxon>Helicina</taxon>
        <taxon>Arionoidea</taxon>
        <taxon>Arionidae</taxon>
        <taxon>Arion</taxon>
    </lineage>
</organism>
<reference evidence="2" key="1">
    <citation type="submission" date="2014-12" db="EMBL/GenBank/DDBJ databases">
        <title>Insight into the proteome of Arion vulgaris.</title>
        <authorList>
            <person name="Aradska J."/>
            <person name="Bulat T."/>
            <person name="Smidak R."/>
            <person name="Sarate P."/>
            <person name="Gangsoo J."/>
            <person name="Sialana F."/>
            <person name="Bilban M."/>
            <person name="Lubec G."/>
        </authorList>
    </citation>
    <scope>NUCLEOTIDE SEQUENCE</scope>
    <source>
        <tissue evidence="2">Skin</tissue>
    </source>
</reference>
<dbReference type="Gene3D" id="3.10.100.10">
    <property type="entry name" value="Mannose-Binding Protein A, subunit A"/>
    <property type="match status" value="1"/>
</dbReference>
<dbReference type="InterPro" id="IPR016186">
    <property type="entry name" value="C-type_lectin-like/link_sf"/>
</dbReference>
<dbReference type="PROSITE" id="PS50041">
    <property type="entry name" value="C_TYPE_LECTIN_2"/>
    <property type="match status" value="1"/>
</dbReference>
<evidence type="ECO:0000259" key="1">
    <source>
        <dbReference type="PROSITE" id="PS50041"/>
    </source>
</evidence>
<dbReference type="InterPro" id="IPR016187">
    <property type="entry name" value="CTDL_fold"/>
</dbReference>
<name>A0A0B6ZZ18_9EUPU</name>
<sequence>GSRCFFIPPEKESATKAETKCQSYGPSGTLFQIRSEEDNAALIYYRKRMQGYYLSSAWISGDCREGNSWYFTNTDIKMGFFKWATKYANIVGDARYKCVALVSERRTGAGFWRPRICDTPSDHHQVVCQINKNNVPEIPCQDRIS</sequence>
<dbReference type="AlphaFoldDB" id="A0A0B6ZZ18"/>
<feature type="non-terminal residue" evidence="2">
    <location>
        <position position="1"/>
    </location>
</feature>
<dbReference type="SMART" id="SM00034">
    <property type="entry name" value="CLECT"/>
    <property type="match status" value="1"/>
</dbReference>
<dbReference type="InterPro" id="IPR001304">
    <property type="entry name" value="C-type_lectin-like"/>
</dbReference>